<dbReference type="STRING" id="151081.TW72_05360"/>
<dbReference type="SUPFAM" id="SSF63829">
    <property type="entry name" value="Calcium-dependent phosphotriesterase"/>
    <property type="match status" value="3"/>
</dbReference>
<reference evidence="6 7" key="1">
    <citation type="submission" date="2017-12" db="EMBL/GenBank/DDBJ databases">
        <authorList>
            <person name="Paulsen S."/>
            <person name="Gram L.K."/>
        </authorList>
    </citation>
    <scope>NUCLEOTIDE SEQUENCE [LARGE SCALE GENOMIC DNA]</scope>
    <source>
        <strain evidence="6 7">S2897</strain>
    </source>
</reference>
<organism evidence="6 7">
    <name type="scientific">Pseudoalteromonas ruthenica</name>
    <dbReference type="NCBI Taxonomy" id="151081"/>
    <lineage>
        <taxon>Bacteria</taxon>
        <taxon>Pseudomonadati</taxon>
        <taxon>Pseudomonadota</taxon>
        <taxon>Gammaproteobacteria</taxon>
        <taxon>Alteromonadales</taxon>
        <taxon>Pseudoalteromonadaceae</taxon>
        <taxon>Pseudoalteromonas</taxon>
    </lineage>
</organism>
<keyword evidence="3" id="KW-0812">Transmembrane</keyword>
<dbReference type="PANTHER" id="PTHR45138">
    <property type="entry name" value="REGULATORY COMPONENTS OF SENSORY TRANSDUCTION SYSTEM"/>
    <property type="match status" value="1"/>
</dbReference>
<dbReference type="GO" id="GO:0005886">
    <property type="term" value="C:plasma membrane"/>
    <property type="evidence" value="ECO:0007669"/>
    <property type="project" value="TreeGrafter"/>
</dbReference>
<dbReference type="PROSITE" id="PS50887">
    <property type="entry name" value="GGDEF"/>
    <property type="match status" value="1"/>
</dbReference>
<evidence type="ECO:0000313" key="6">
    <source>
        <dbReference type="EMBL" id="TMP85743.1"/>
    </source>
</evidence>
<dbReference type="GO" id="GO:0043709">
    <property type="term" value="P:cell adhesion involved in single-species biofilm formation"/>
    <property type="evidence" value="ECO:0007669"/>
    <property type="project" value="TreeGrafter"/>
</dbReference>
<dbReference type="Gene3D" id="2.60.40.10">
    <property type="entry name" value="Immunoglobulins"/>
    <property type="match status" value="1"/>
</dbReference>
<keyword evidence="3" id="KW-1133">Transmembrane helix</keyword>
<dbReference type="AlphaFoldDB" id="A0A5S3Z0G4"/>
<dbReference type="SMART" id="SM00267">
    <property type="entry name" value="GGDEF"/>
    <property type="match status" value="1"/>
</dbReference>
<dbReference type="InterPro" id="IPR050469">
    <property type="entry name" value="Diguanylate_Cyclase"/>
</dbReference>
<dbReference type="GO" id="GO:1902201">
    <property type="term" value="P:negative regulation of bacterial-type flagellum-dependent cell motility"/>
    <property type="evidence" value="ECO:0007669"/>
    <property type="project" value="TreeGrafter"/>
</dbReference>
<feature type="transmembrane region" description="Helical" evidence="3">
    <location>
        <begin position="743"/>
        <end position="765"/>
    </location>
</feature>
<evidence type="ECO:0000256" key="3">
    <source>
        <dbReference type="SAM" id="Phobius"/>
    </source>
</evidence>
<comment type="caution">
    <text evidence="6">The sequence shown here is derived from an EMBL/GenBank/DDBJ whole genome shotgun (WGS) entry which is preliminary data.</text>
</comment>
<proteinExistence type="predicted"/>
<dbReference type="RefSeq" id="WP_138548924.1">
    <property type="nucleotide sequence ID" value="NZ_PNCG01000019.1"/>
</dbReference>
<gene>
    <name evidence="6" type="ORF">CWC05_16965</name>
</gene>
<dbReference type="GO" id="GO:0052621">
    <property type="term" value="F:diguanylate cyclase activity"/>
    <property type="evidence" value="ECO:0007669"/>
    <property type="project" value="UniProtKB-EC"/>
</dbReference>
<dbReference type="Pfam" id="PF00990">
    <property type="entry name" value="GGDEF"/>
    <property type="match status" value="1"/>
</dbReference>
<dbReference type="Gene3D" id="2.130.10.10">
    <property type="entry name" value="YVTN repeat-like/Quinoprotein amine dehydrogenase"/>
    <property type="match status" value="2"/>
</dbReference>
<dbReference type="FunFam" id="3.30.70.270:FF:000001">
    <property type="entry name" value="Diguanylate cyclase domain protein"/>
    <property type="match status" value="1"/>
</dbReference>
<sequence length="966" mass="107301">MKIILYLAISLLSLSSFANQVPKNIPSNVPLSHYFAETWDTRDGLPHNSVNALAQTPDGYVWVGTWEGVARFNGRTFKLFTRGVLTGLPDSGIRSLNVDKATQQLYVAGSRGGISVVERERWQALKPAQTMVNFAVRSGDGALWLALEDGGLVRRTQQGDEQNLLPNVSAYQVFEQQEGRIWAATNNGLYYYEDGAMHGVEGDNSAITGAIYSLAEDRDGALLVGTEQGVWRYVNNEFTLLHNALADDSVSSILVDFRGDIWLGTINQGVFRFSEYGLEKLDANVGLPSNRILSLLEDNEHSIWIGTNGGLFRLRQAPFTTVNTARGLSGDYVRSVLSHTDGALYIGTSNGLNRYTQGQVEQISSPLDAPISVLSLTSSQRGGVYVGTYTSGLMYFDGQRLTTVINRDTGLPSNEVRALHEQADGTLWIGTAGGLVRMKNAEEVTILTDKQGLPGNFIMALAQDKQQRLWIGTGVGVAFYHQGQFTTLPLREHFDADYAFGFLVQDDALWMATDRGLLHYDYQSHRLRKLGREQGLPVDKLFAVVNDKYDHLWLSSNRGVIRISQTHVMASLDSEDAQLEFTLFDEGDGMLSSQANGGSQYPAVRHHDDSVWIATARGAAVVDPAKLVRMASVSLPVSIESIGFDDEQGFLPNLDKTSLTVPSEADRLSIAYAGLGFIMPERIEYQTKLKGFDDNWINRGNLTLTEYTNLPPGNYEFHVRARYPYSEWPASAASFHFTITPKFWQTLSFKVAMIVVLALALFTLYRLRFLHLKRSEAQLKLRVQAQTRSLAEQAKAFEHQATHDQLTGVANRRAFDKWLIAHFEQAKQQQQPLSLAIIDIDHFKNINDKYSHMVGDKVITEVANLIHHCAPQEAMFARWGGEEFTLLLPGFSVHEAQVCAERIRVLISGHDYSALADGVHITVSIGVADSQGAQDYDRMLAQADNALYQAKQSGRNQVVVYQKPMP</sequence>
<dbReference type="PANTHER" id="PTHR45138:SF24">
    <property type="entry name" value="DIGUANYLATE CYCLASE DGCC-RELATED"/>
    <property type="match status" value="1"/>
</dbReference>
<dbReference type="InterPro" id="IPR013783">
    <property type="entry name" value="Ig-like_fold"/>
</dbReference>
<dbReference type="InterPro" id="IPR011110">
    <property type="entry name" value="Reg_prop"/>
</dbReference>
<comment type="cofactor">
    <cofactor evidence="1">
        <name>Mg(2+)</name>
        <dbReference type="ChEBI" id="CHEBI:18420"/>
    </cofactor>
</comment>
<dbReference type="Pfam" id="PF07495">
    <property type="entry name" value="Y_Y_Y"/>
    <property type="match status" value="1"/>
</dbReference>
<feature type="chain" id="PRO_5024344860" description="diguanylate cyclase" evidence="4">
    <location>
        <begin position="19"/>
        <end position="966"/>
    </location>
</feature>
<protein>
    <recommendedName>
        <fullName evidence="2">diguanylate cyclase</fullName>
        <ecNumber evidence="2">2.7.7.65</ecNumber>
    </recommendedName>
</protein>
<dbReference type="InterPro" id="IPR000160">
    <property type="entry name" value="GGDEF_dom"/>
</dbReference>
<keyword evidence="4" id="KW-0732">Signal</keyword>
<dbReference type="InterPro" id="IPR015943">
    <property type="entry name" value="WD40/YVTN_repeat-like_dom_sf"/>
</dbReference>
<dbReference type="SUPFAM" id="SSF55073">
    <property type="entry name" value="Nucleotide cyclase"/>
    <property type="match status" value="1"/>
</dbReference>
<dbReference type="CDD" id="cd01949">
    <property type="entry name" value="GGDEF"/>
    <property type="match status" value="1"/>
</dbReference>
<reference evidence="7" key="2">
    <citation type="submission" date="2019-06" db="EMBL/GenBank/DDBJ databases">
        <title>Co-occurence of chitin degradation, pigmentation and bioactivity in marine Pseudoalteromonas.</title>
        <authorList>
            <person name="Sonnenschein E.C."/>
            <person name="Bech P.K."/>
        </authorList>
    </citation>
    <scope>NUCLEOTIDE SEQUENCE [LARGE SCALE GENOMIC DNA]</scope>
    <source>
        <strain evidence="7">S2897</strain>
    </source>
</reference>
<evidence type="ECO:0000313" key="7">
    <source>
        <dbReference type="Proteomes" id="UP000305874"/>
    </source>
</evidence>
<dbReference type="InterPro" id="IPR011123">
    <property type="entry name" value="Y_Y_Y"/>
</dbReference>
<dbReference type="Gene3D" id="3.30.70.270">
    <property type="match status" value="1"/>
</dbReference>
<dbReference type="Proteomes" id="UP000305874">
    <property type="component" value="Unassembled WGS sequence"/>
</dbReference>
<name>A0A5S3Z0G4_9GAMM</name>
<feature type="domain" description="GGDEF" evidence="5">
    <location>
        <begin position="831"/>
        <end position="963"/>
    </location>
</feature>
<evidence type="ECO:0000256" key="4">
    <source>
        <dbReference type="SAM" id="SignalP"/>
    </source>
</evidence>
<dbReference type="EMBL" id="PNCG01000019">
    <property type="protein sequence ID" value="TMP85743.1"/>
    <property type="molecule type" value="Genomic_DNA"/>
</dbReference>
<evidence type="ECO:0000259" key="5">
    <source>
        <dbReference type="PROSITE" id="PS50887"/>
    </source>
</evidence>
<keyword evidence="3" id="KW-0472">Membrane</keyword>
<evidence type="ECO:0000256" key="2">
    <source>
        <dbReference type="ARBA" id="ARBA00012528"/>
    </source>
</evidence>
<dbReference type="EC" id="2.7.7.65" evidence="2"/>
<evidence type="ECO:0000256" key="1">
    <source>
        <dbReference type="ARBA" id="ARBA00001946"/>
    </source>
</evidence>
<feature type="signal peptide" evidence="4">
    <location>
        <begin position="1"/>
        <end position="18"/>
    </location>
</feature>
<dbReference type="NCBIfam" id="TIGR00254">
    <property type="entry name" value="GGDEF"/>
    <property type="match status" value="1"/>
</dbReference>
<accession>A0A5S3Z0G4</accession>
<dbReference type="Pfam" id="PF07494">
    <property type="entry name" value="Reg_prop"/>
    <property type="match status" value="4"/>
</dbReference>
<dbReference type="InterPro" id="IPR043128">
    <property type="entry name" value="Rev_trsase/Diguanyl_cyclase"/>
</dbReference>
<dbReference type="InterPro" id="IPR029787">
    <property type="entry name" value="Nucleotide_cyclase"/>
</dbReference>